<dbReference type="InterPro" id="IPR036691">
    <property type="entry name" value="Endo/exonu/phosph_ase_sf"/>
</dbReference>
<dbReference type="EMBL" id="BBSA01000003">
    <property type="protein sequence ID" value="GAM61411.1"/>
    <property type="molecule type" value="Genomic_DNA"/>
</dbReference>
<name>A0A0B8P5B6_9VIBR</name>
<keyword evidence="2" id="KW-0540">Nuclease</keyword>
<dbReference type="InterPro" id="IPR051916">
    <property type="entry name" value="GPI-anchor_lipid_remodeler"/>
</dbReference>
<dbReference type="PANTHER" id="PTHR14859:SF15">
    <property type="entry name" value="ENDONUCLEASE_EXONUCLEASE_PHOSPHATASE DOMAIN-CONTAINING PROTEIN"/>
    <property type="match status" value="1"/>
</dbReference>
<reference evidence="2 3" key="2">
    <citation type="submission" date="2015-01" db="EMBL/GenBank/DDBJ databases">
        <authorList>
            <consortium name="NBRP consortium"/>
            <person name="Sawabe T."/>
            <person name="Meirelles P."/>
            <person name="Feng G."/>
            <person name="Sayaka M."/>
            <person name="Hattori M."/>
            <person name="Ohkuma M."/>
        </authorList>
    </citation>
    <scope>NUCLEOTIDE SEQUENCE [LARGE SCALE GENOMIC DNA]</scope>
    <source>
        <strain evidence="2 3">JCM19232</strain>
    </source>
</reference>
<evidence type="ECO:0000313" key="2">
    <source>
        <dbReference type="EMBL" id="GAM61411.1"/>
    </source>
</evidence>
<protein>
    <submittedName>
        <fullName evidence="2">Endonuclease</fullName>
    </submittedName>
</protein>
<organism evidence="2 3">
    <name type="scientific">Vibrio ishigakensis</name>
    <dbReference type="NCBI Taxonomy" id="1481914"/>
    <lineage>
        <taxon>Bacteria</taxon>
        <taxon>Pseudomonadati</taxon>
        <taxon>Pseudomonadota</taxon>
        <taxon>Gammaproteobacteria</taxon>
        <taxon>Vibrionales</taxon>
        <taxon>Vibrionaceae</taxon>
        <taxon>Vibrio</taxon>
    </lineage>
</organism>
<dbReference type="PANTHER" id="PTHR14859">
    <property type="entry name" value="CALCOFLUOR WHITE HYPERSENSITIVE PROTEIN PRECURSOR"/>
    <property type="match status" value="1"/>
</dbReference>
<dbReference type="Gene3D" id="3.60.10.10">
    <property type="entry name" value="Endonuclease/exonuclease/phosphatase"/>
    <property type="match status" value="1"/>
</dbReference>
<evidence type="ECO:0000259" key="1">
    <source>
        <dbReference type="Pfam" id="PF03372"/>
    </source>
</evidence>
<dbReference type="SUPFAM" id="SSF56219">
    <property type="entry name" value="DNase I-like"/>
    <property type="match status" value="1"/>
</dbReference>
<dbReference type="AlphaFoldDB" id="A0A0B8P5B6"/>
<dbReference type="GO" id="GO:0004519">
    <property type="term" value="F:endonuclease activity"/>
    <property type="evidence" value="ECO:0007669"/>
    <property type="project" value="UniProtKB-KW"/>
</dbReference>
<dbReference type="GO" id="GO:0016020">
    <property type="term" value="C:membrane"/>
    <property type="evidence" value="ECO:0007669"/>
    <property type="project" value="GOC"/>
</dbReference>
<dbReference type="GO" id="GO:0006506">
    <property type="term" value="P:GPI anchor biosynthetic process"/>
    <property type="evidence" value="ECO:0007669"/>
    <property type="project" value="TreeGrafter"/>
</dbReference>
<dbReference type="Proteomes" id="UP000031670">
    <property type="component" value="Unassembled WGS sequence"/>
</dbReference>
<feature type="domain" description="Endonuclease/exonuclease/phosphatase" evidence="1">
    <location>
        <begin position="38"/>
        <end position="289"/>
    </location>
</feature>
<sequence length="302" mass="34416">MIRIASLNLFNYIQPPSAYYDFENIYSQKQWQDKQAWLTRTLFELNADVIGLQEVFSVEALKQHLFSLGYGYFYAAGEPKLESDYVFSEPVVAIASRYPITAVKTLEVDSRIRSEFSFSRAPLLATIVCPDLGELDCCVVHFKSQRPTAYDVDEELRTELAEVERWRSTSQRGMEARYLLHLLKKAKTDKGNPQILMGDFNRDLPSTELSCLIDSENHSLYDPKTFQHPMVLNPTHYYGETGSILDYILVSEELSPESAVKAIEVSNYQVIDKHLVSPVYDLDYMASDHALISIDLNPISAS</sequence>
<evidence type="ECO:0000313" key="3">
    <source>
        <dbReference type="Proteomes" id="UP000031670"/>
    </source>
</evidence>
<gene>
    <name evidence="2" type="ORF">JCM19232_5712</name>
</gene>
<accession>A0A0B8P5B6</accession>
<keyword evidence="2" id="KW-0255">Endonuclease</keyword>
<keyword evidence="2" id="KW-0378">Hydrolase</keyword>
<reference evidence="2 3" key="1">
    <citation type="submission" date="2015-01" db="EMBL/GenBank/DDBJ databases">
        <title>Vibrio sp. C5 JCM 19232 whole genome shotgun sequence.</title>
        <authorList>
            <person name="Sawabe T."/>
            <person name="Meirelles P."/>
            <person name="Feng G."/>
            <person name="Sayaka M."/>
            <person name="Hattori M."/>
            <person name="Ohkuma M."/>
        </authorList>
    </citation>
    <scope>NUCLEOTIDE SEQUENCE [LARGE SCALE GENOMIC DNA]</scope>
    <source>
        <strain evidence="2 3">JCM19232</strain>
    </source>
</reference>
<proteinExistence type="predicted"/>
<dbReference type="Pfam" id="PF03372">
    <property type="entry name" value="Exo_endo_phos"/>
    <property type="match status" value="1"/>
</dbReference>
<comment type="caution">
    <text evidence="2">The sequence shown here is derived from an EMBL/GenBank/DDBJ whole genome shotgun (WGS) entry which is preliminary data.</text>
</comment>
<dbReference type="InterPro" id="IPR005135">
    <property type="entry name" value="Endo/exonuclease/phosphatase"/>
</dbReference>